<feature type="domain" description="ABM" evidence="2">
    <location>
        <begin position="2"/>
        <end position="90"/>
    </location>
</feature>
<dbReference type="AlphaFoldDB" id="A0A0C3RIV3"/>
<keyword evidence="6" id="KW-1185">Reference proteome</keyword>
<name>A0A0C3RIV3_9PORP</name>
<dbReference type="EMBL" id="JPIU01000037">
    <property type="protein sequence ID" value="KIO45984.1"/>
    <property type="molecule type" value="Genomic_DNA"/>
</dbReference>
<dbReference type="Proteomes" id="UP000031937">
    <property type="component" value="Unassembled WGS sequence"/>
</dbReference>
<keyword evidence="1" id="KW-0175">Coiled coil</keyword>
<dbReference type="InterPro" id="IPR011008">
    <property type="entry name" value="Dimeric_a/b-barrel"/>
</dbReference>
<gene>
    <name evidence="4" type="ORF">BA92_05955</name>
    <name evidence="3" type="ORF">IE90_12005</name>
</gene>
<dbReference type="InterPro" id="IPR050744">
    <property type="entry name" value="AI-2_Isomerase_LsrG"/>
</dbReference>
<proteinExistence type="predicted"/>
<dbReference type="Proteomes" id="UP000031980">
    <property type="component" value="Unassembled WGS sequence"/>
</dbReference>
<evidence type="ECO:0000259" key="2">
    <source>
        <dbReference type="PROSITE" id="PS51725"/>
    </source>
</evidence>
<accession>A0A0C3RIV3</accession>
<evidence type="ECO:0000256" key="1">
    <source>
        <dbReference type="SAM" id="Coils"/>
    </source>
</evidence>
<dbReference type="PANTHER" id="PTHR33336">
    <property type="entry name" value="QUINOL MONOOXYGENASE YGIN-RELATED"/>
    <property type="match status" value="1"/>
</dbReference>
<dbReference type="PANTHER" id="PTHR33336:SF3">
    <property type="entry name" value="ABM DOMAIN-CONTAINING PROTEIN"/>
    <property type="match status" value="1"/>
</dbReference>
<dbReference type="Gene3D" id="3.30.70.100">
    <property type="match status" value="1"/>
</dbReference>
<dbReference type="SUPFAM" id="SSF54909">
    <property type="entry name" value="Dimeric alpha+beta barrel"/>
    <property type="match status" value="1"/>
</dbReference>
<sequence length="95" mass="11192">MIRINVALRVKLENKEKLIEVLRELAVKSRQENGCIGYDIFSNMMEPDRLEIIETWANADVLETHRNTEHFIRLVPQMIALSEEKTTDKFTYEVI</sequence>
<evidence type="ECO:0000313" key="4">
    <source>
        <dbReference type="EMBL" id="KIO45984.1"/>
    </source>
</evidence>
<organism evidence="4 6">
    <name type="scientific">Sanguibacteroides justesenii</name>
    <dbReference type="NCBI Taxonomy" id="1547597"/>
    <lineage>
        <taxon>Bacteria</taxon>
        <taxon>Pseudomonadati</taxon>
        <taxon>Bacteroidota</taxon>
        <taxon>Bacteroidia</taxon>
        <taxon>Bacteroidales</taxon>
        <taxon>Porphyromonadaceae</taxon>
        <taxon>Sanguibacteroides</taxon>
    </lineage>
</organism>
<dbReference type="Pfam" id="PF03992">
    <property type="entry name" value="ABM"/>
    <property type="match status" value="1"/>
</dbReference>
<reference evidence="4 6" key="1">
    <citation type="submission" date="2014-07" db="EMBL/GenBank/DDBJ databases">
        <title>Porphyromonadaceae bacterium OUH 308042 = ATCC BAA-2681 = DSM 28342 draft genome.</title>
        <authorList>
            <person name="Sydenham T.V."/>
            <person name="Hasman H."/>
            <person name="Justensen U.S."/>
        </authorList>
    </citation>
    <scope>NUCLEOTIDE SEQUENCE [LARGE SCALE GENOMIC DNA]</scope>
    <source>
        <strain evidence="4 6">OUH 308042</strain>
    </source>
</reference>
<dbReference type="EMBL" id="JPIT01000031">
    <property type="protein sequence ID" value="KIO43820.1"/>
    <property type="molecule type" value="Genomic_DNA"/>
</dbReference>
<evidence type="ECO:0000313" key="6">
    <source>
        <dbReference type="Proteomes" id="UP000031980"/>
    </source>
</evidence>
<evidence type="ECO:0000313" key="5">
    <source>
        <dbReference type="Proteomes" id="UP000031937"/>
    </source>
</evidence>
<comment type="caution">
    <text evidence="4">The sequence shown here is derived from an EMBL/GenBank/DDBJ whole genome shotgun (WGS) entry which is preliminary data.</text>
</comment>
<dbReference type="InterPro" id="IPR007138">
    <property type="entry name" value="ABM_dom"/>
</dbReference>
<dbReference type="GO" id="GO:0003824">
    <property type="term" value="F:catalytic activity"/>
    <property type="evidence" value="ECO:0007669"/>
    <property type="project" value="TreeGrafter"/>
</dbReference>
<dbReference type="OrthoDB" id="287932at2"/>
<reference evidence="3 5" key="2">
    <citation type="submission" date="2014-07" db="EMBL/GenBank/DDBJ databases">
        <title>Porphyromonadaceae bacterium OUH 334697 = ATCC BAA-2682 = DSM 28341 draft genome.</title>
        <authorList>
            <person name="Sydenham T.V."/>
            <person name="Hasman H."/>
            <person name="Justesen U.S."/>
        </authorList>
    </citation>
    <scope>NUCLEOTIDE SEQUENCE [LARGE SCALE GENOMIC DNA]</scope>
    <source>
        <strain evidence="3 5">OUH 334697</strain>
    </source>
</reference>
<evidence type="ECO:0000313" key="3">
    <source>
        <dbReference type="EMBL" id="KIO43820.1"/>
    </source>
</evidence>
<feature type="coiled-coil region" evidence="1">
    <location>
        <begin position="5"/>
        <end position="32"/>
    </location>
</feature>
<dbReference type="PROSITE" id="PS51725">
    <property type="entry name" value="ABM"/>
    <property type="match status" value="1"/>
</dbReference>
<protein>
    <recommendedName>
        <fullName evidence="2">ABM domain-containing protein</fullName>
    </recommendedName>
</protein>
<dbReference type="RefSeq" id="WP_041503995.1">
    <property type="nucleotide sequence ID" value="NZ_JPIT01000031.1"/>
</dbReference>